<dbReference type="EMBL" id="PFBI01000004">
    <property type="protein sequence ID" value="PIR84738.1"/>
    <property type="molecule type" value="Genomic_DNA"/>
</dbReference>
<gene>
    <name evidence="2" type="ORF">COU16_00950</name>
</gene>
<feature type="chain" id="PRO_5013930627" evidence="1">
    <location>
        <begin position="18"/>
        <end position="179"/>
    </location>
</feature>
<evidence type="ECO:0000313" key="2">
    <source>
        <dbReference type="EMBL" id="PIR84738.1"/>
    </source>
</evidence>
<proteinExistence type="predicted"/>
<comment type="caution">
    <text evidence="2">The sequence shown here is derived from an EMBL/GenBank/DDBJ whole genome shotgun (WGS) entry which is preliminary data.</text>
</comment>
<organism evidence="2 3">
    <name type="scientific">Candidatus Kaiserbacteria bacterium CG10_big_fil_rev_8_21_14_0_10_47_16</name>
    <dbReference type="NCBI Taxonomy" id="1974608"/>
    <lineage>
        <taxon>Bacteria</taxon>
        <taxon>Candidatus Kaiseribacteriota</taxon>
    </lineage>
</organism>
<feature type="signal peptide" evidence="1">
    <location>
        <begin position="1"/>
        <end position="17"/>
    </location>
</feature>
<name>A0A2H0UE82_9BACT</name>
<evidence type="ECO:0000256" key="1">
    <source>
        <dbReference type="SAM" id="SignalP"/>
    </source>
</evidence>
<reference evidence="3" key="1">
    <citation type="submission" date="2017-09" db="EMBL/GenBank/DDBJ databases">
        <title>Depth-based differentiation of microbial function through sediment-hosted aquifers and enrichment of novel symbionts in the deep terrestrial subsurface.</title>
        <authorList>
            <person name="Probst A.J."/>
            <person name="Ladd B."/>
            <person name="Jarett J.K."/>
            <person name="Geller-Mcgrath D.E."/>
            <person name="Sieber C.M.K."/>
            <person name="Emerson J.B."/>
            <person name="Anantharaman K."/>
            <person name="Thomas B.C."/>
            <person name="Malmstrom R."/>
            <person name="Stieglmeier M."/>
            <person name="Klingl A."/>
            <person name="Woyke T."/>
            <person name="Ryan C.M."/>
            <person name="Banfield J.F."/>
        </authorList>
    </citation>
    <scope>NUCLEOTIDE SEQUENCE [LARGE SCALE GENOMIC DNA]</scope>
</reference>
<accession>A0A2H0UE82</accession>
<dbReference type="Proteomes" id="UP000229344">
    <property type="component" value="Unassembled WGS sequence"/>
</dbReference>
<sequence length="179" mass="18542">MIGVGMVTLSLPLTSLAATYFYVDTSGEVQTVEASDSTEALTLSAHDRAVHSGVAIDRGVINEGDVVLSVALGTSTDIGSGPYVYQYVNTNGTLSSVSASSADMALSLSAYNRASNSGVMLVRGMGGSVENTTYPTGTLFTYQYIDVNGNLRSIEAANASLAITLATNRDPHSGVVFVK</sequence>
<dbReference type="AlphaFoldDB" id="A0A2H0UE82"/>
<evidence type="ECO:0000313" key="3">
    <source>
        <dbReference type="Proteomes" id="UP000229344"/>
    </source>
</evidence>
<protein>
    <submittedName>
        <fullName evidence="2">Uncharacterized protein</fullName>
    </submittedName>
</protein>
<keyword evidence="1" id="KW-0732">Signal</keyword>